<evidence type="ECO:0000256" key="5">
    <source>
        <dbReference type="ARBA" id="ARBA00022801"/>
    </source>
</evidence>
<feature type="binding site" evidence="6">
    <location>
        <position position="246"/>
    </location>
    <ligand>
        <name>a divalent metal cation</name>
        <dbReference type="ChEBI" id="CHEBI:60240"/>
        <label>1</label>
    </ligand>
</feature>
<dbReference type="InterPro" id="IPR000994">
    <property type="entry name" value="Pept_M24"/>
</dbReference>
<comment type="cofactor">
    <cofactor evidence="6">
        <name>Co(2+)</name>
        <dbReference type="ChEBI" id="CHEBI:48828"/>
    </cofactor>
    <cofactor evidence="6">
        <name>Zn(2+)</name>
        <dbReference type="ChEBI" id="CHEBI:29105"/>
    </cofactor>
    <cofactor evidence="6">
        <name>Mn(2+)</name>
        <dbReference type="ChEBI" id="CHEBI:29035"/>
    </cofactor>
    <cofactor evidence="6">
        <name>Fe(2+)</name>
        <dbReference type="ChEBI" id="CHEBI:29033"/>
    </cofactor>
    <text evidence="6">Binds 2 divalent metal cations per subunit. Has a high-affinity and a low affinity metal-binding site. The true nature of the physiological cofactor is under debate. The enzyme is active with cobalt, zinc, manganese or divalent iron ions. Most likely, methionine aminopeptidases function as mononuclear Fe(2+)-metalloproteases under physiological conditions, and the catalytically relevant metal-binding site has been assigned to the histidine-containing high-affinity site.</text>
</comment>
<evidence type="ECO:0000256" key="4">
    <source>
        <dbReference type="ARBA" id="ARBA00022723"/>
    </source>
</evidence>
<reference evidence="10" key="1">
    <citation type="submission" date="2015-12" db="EMBL/GenBank/DDBJ databases">
        <authorList>
            <person name="Nair G.R."/>
            <person name="Kaur G."/>
            <person name="Mayilraj S."/>
        </authorList>
    </citation>
    <scope>NUCLEOTIDE SEQUENCE [LARGE SCALE GENOMIC DNA]</scope>
    <source>
        <strain evidence="10">CD08_7</strain>
    </source>
</reference>
<keyword evidence="5 6" id="KW-0378">Hydrolase</keyword>
<dbReference type="GO" id="GO:0070006">
    <property type="term" value="F:metalloaminopeptidase activity"/>
    <property type="evidence" value="ECO:0007669"/>
    <property type="project" value="UniProtKB-UniRule"/>
</dbReference>
<accession>A0A0W8IKC0</accession>
<protein>
    <recommendedName>
        <fullName evidence="6 7">Methionine aminopeptidase</fullName>
        <shortName evidence="6">MAP</shortName>
        <shortName evidence="6">MetAP</shortName>
        <ecNumber evidence="6 7">3.4.11.18</ecNumber>
    </recommendedName>
    <alternativeName>
        <fullName evidence="6">Peptidase M</fullName>
    </alternativeName>
</protein>
<evidence type="ECO:0000256" key="7">
    <source>
        <dbReference type="RuleBase" id="RU003653"/>
    </source>
</evidence>
<sequence>MMFSRSRVELKTPEQLRHMAAAGEILNEALQATLAAAAPGVTTGELNDVFAEVITSRGAKPNFLNYHGFPGYICASVNEEVVHGIPGERVLAQGDVLKIDGGCIIEGWHSDSARTRILGSSQEGTADPEDERLSAITEAAMWRGIAAFATAKSTGEIGEAIEDYVSSQPGKKLGILEDYVGHGIGSQMHMPPDVFNYATGFKGAKIRPGMALAIEPMLTRGGIETDVLEDDWTVVTSDGSRASQWEHSVARHAEGIWVLTAADGGAAELAPLGVTPVPLPAH</sequence>
<dbReference type="CDD" id="cd01086">
    <property type="entry name" value="MetAP1"/>
    <property type="match status" value="1"/>
</dbReference>
<dbReference type="OrthoDB" id="9802055at2"/>
<dbReference type="NCBIfam" id="TIGR00500">
    <property type="entry name" value="met_pdase_I"/>
    <property type="match status" value="1"/>
</dbReference>
<evidence type="ECO:0000313" key="10">
    <source>
        <dbReference type="Proteomes" id="UP000054023"/>
    </source>
</evidence>
<keyword evidence="3 6" id="KW-0645">Protease</keyword>
<feature type="binding site" evidence="6">
    <location>
        <position position="111"/>
    </location>
    <ligand>
        <name>a divalent metal cation</name>
        <dbReference type="ChEBI" id="CHEBI:60240"/>
        <label>2</label>
        <note>catalytic</note>
    </ligand>
</feature>
<dbReference type="InterPro" id="IPR036005">
    <property type="entry name" value="Creatinase/aminopeptidase-like"/>
</dbReference>
<gene>
    <name evidence="6" type="primary">map</name>
    <name evidence="9" type="ORF">AVL63_09240</name>
</gene>
<dbReference type="STRING" id="317018.AVL63_09240"/>
<feature type="domain" description="Peptidase M24" evidence="8">
    <location>
        <begin position="18"/>
        <end position="231"/>
    </location>
</feature>
<feature type="binding site" evidence="6">
    <location>
        <position position="246"/>
    </location>
    <ligand>
        <name>a divalent metal cation</name>
        <dbReference type="ChEBI" id="CHEBI:60240"/>
        <label>2</label>
        <note>catalytic</note>
    </ligand>
</feature>
<dbReference type="InterPro" id="IPR002467">
    <property type="entry name" value="Pept_M24A_MAP1"/>
</dbReference>
<feature type="binding site" evidence="6">
    <location>
        <position position="182"/>
    </location>
    <ligand>
        <name>a divalent metal cation</name>
        <dbReference type="ChEBI" id="CHEBI:60240"/>
        <label>2</label>
        <note>catalytic</note>
    </ligand>
</feature>
<dbReference type="AlphaFoldDB" id="A0A0W8IKC0"/>
<comment type="function">
    <text evidence="1 6">Removes the N-terminal methionine from nascent proteins. The N-terminal methionine is often cleaved when the second residue in the primary sequence is small and uncharged (Met-Ala-, Cys, Gly, Pro, Ser, Thr, or Val). Requires deformylation of the N(alpha)-formylated initiator methionine before it can be hydrolyzed.</text>
</comment>
<feature type="binding site" evidence="6">
    <location>
        <position position="189"/>
    </location>
    <ligand>
        <name>substrate</name>
    </ligand>
</feature>
<evidence type="ECO:0000256" key="3">
    <source>
        <dbReference type="ARBA" id="ARBA00022670"/>
    </source>
</evidence>
<dbReference type="PROSITE" id="PS00680">
    <property type="entry name" value="MAP_1"/>
    <property type="match status" value="1"/>
</dbReference>
<keyword evidence="4 6" id="KW-0479">Metal-binding</keyword>
<dbReference type="InterPro" id="IPR001714">
    <property type="entry name" value="Pept_M24_MAP"/>
</dbReference>
<dbReference type="Pfam" id="PF00557">
    <property type="entry name" value="Peptidase_M24"/>
    <property type="match status" value="1"/>
</dbReference>
<dbReference type="PANTHER" id="PTHR43330">
    <property type="entry name" value="METHIONINE AMINOPEPTIDASE"/>
    <property type="match status" value="1"/>
</dbReference>
<dbReference type="GO" id="GO:0005829">
    <property type="term" value="C:cytosol"/>
    <property type="evidence" value="ECO:0007669"/>
    <property type="project" value="TreeGrafter"/>
</dbReference>
<dbReference type="HAMAP" id="MF_01974">
    <property type="entry name" value="MetAP_1"/>
    <property type="match status" value="1"/>
</dbReference>
<evidence type="ECO:0000256" key="1">
    <source>
        <dbReference type="ARBA" id="ARBA00002521"/>
    </source>
</evidence>
<dbReference type="PRINTS" id="PR00599">
    <property type="entry name" value="MAPEPTIDASE"/>
</dbReference>
<dbReference type="EC" id="3.4.11.18" evidence="6 7"/>
<evidence type="ECO:0000256" key="2">
    <source>
        <dbReference type="ARBA" id="ARBA00022438"/>
    </source>
</evidence>
<name>A0A0W8IKC0_9MICC</name>
<evidence type="ECO:0000259" key="8">
    <source>
        <dbReference type="Pfam" id="PF00557"/>
    </source>
</evidence>
<dbReference type="RefSeq" id="WP_058887515.1">
    <property type="nucleotide sequence ID" value="NZ_BAAAKT010000001.1"/>
</dbReference>
<feature type="binding site" evidence="6">
    <location>
        <position position="83"/>
    </location>
    <ligand>
        <name>substrate</name>
    </ligand>
</feature>
<feature type="binding site" evidence="6">
    <location>
        <position position="100"/>
    </location>
    <ligand>
        <name>a divalent metal cation</name>
        <dbReference type="ChEBI" id="CHEBI:60240"/>
        <label>1</label>
    </ligand>
</feature>
<evidence type="ECO:0000313" key="9">
    <source>
        <dbReference type="EMBL" id="KUG60535.1"/>
    </source>
</evidence>
<comment type="similarity">
    <text evidence="6">Belongs to the peptidase M24A family. Methionine aminopeptidase type 1 subfamily.</text>
</comment>
<comment type="catalytic activity">
    <reaction evidence="6 7">
        <text>Release of N-terminal amino acids, preferentially methionine, from peptides and arylamides.</text>
        <dbReference type="EC" id="3.4.11.18"/>
    </reaction>
</comment>
<keyword evidence="2 6" id="KW-0031">Aminopeptidase</keyword>
<dbReference type="Proteomes" id="UP000054023">
    <property type="component" value="Unassembled WGS sequence"/>
</dbReference>
<comment type="subunit">
    <text evidence="6">Monomer.</text>
</comment>
<dbReference type="PANTHER" id="PTHR43330:SF27">
    <property type="entry name" value="METHIONINE AMINOPEPTIDASE"/>
    <property type="match status" value="1"/>
</dbReference>
<organism evidence="9 10">
    <name type="scientific">Nesterenkonia jeotgali</name>
    <dbReference type="NCBI Taxonomy" id="317018"/>
    <lineage>
        <taxon>Bacteria</taxon>
        <taxon>Bacillati</taxon>
        <taxon>Actinomycetota</taxon>
        <taxon>Actinomycetes</taxon>
        <taxon>Micrococcales</taxon>
        <taxon>Micrococcaceae</taxon>
        <taxon>Nesterenkonia</taxon>
    </lineage>
</organism>
<dbReference type="GO" id="GO:0004239">
    <property type="term" value="F:initiator methionyl aminopeptidase activity"/>
    <property type="evidence" value="ECO:0007669"/>
    <property type="project" value="UniProtKB-UniRule"/>
</dbReference>
<evidence type="ECO:0000256" key="6">
    <source>
        <dbReference type="HAMAP-Rule" id="MF_01974"/>
    </source>
</evidence>
<proteinExistence type="inferred from homology"/>
<dbReference type="GO" id="GO:0006508">
    <property type="term" value="P:proteolysis"/>
    <property type="evidence" value="ECO:0007669"/>
    <property type="project" value="UniProtKB-KW"/>
</dbReference>
<feature type="binding site" evidence="6">
    <location>
        <position position="111"/>
    </location>
    <ligand>
        <name>a divalent metal cation</name>
        <dbReference type="ChEBI" id="CHEBI:60240"/>
        <label>1</label>
    </ligand>
</feature>
<dbReference type="GO" id="GO:0046872">
    <property type="term" value="F:metal ion binding"/>
    <property type="evidence" value="ECO:0007669"/>
    <property type="project" value="UniProtKB-UniRule"/>
</dbReference>
<comment type="caution">
    <text evidence="9">The sequence shown here is derived from an EMBL/GenBank/DDBJ whole genome shotgun (WGS) entry which is preliminary data.</text>
</comment>
<keyword evidence="10" id="KW-1185">Reference proteome</keyword>
<dbReference type="EMBL" id="LQBM01000001">
    <property type="protein sequence ID" value="KUG60535.1"/>
    <property type="molecule type" value="Genomic_DNA"/>
</dbReference>
<feature type="binding site" evidence="6">
    <location>
        <position position="215"/>
    </location>
    <ligand>
        <name>a divalent metal cation</name>
        <dbReference type="ChEBI" id="CHEBI:60240"/>
        <label>2</label>
        <note>catalytic</note>
    </ligand>
</feature>
<dbReference type="SUPFAM" id="SSF55920">
    <property type="entry name" value="Creatinase/aminopeptidase"/>
    <property type="match status" value="1"/>
</dbReference>
<dbReference type="Gene3D" id="3.90.230.10">
    <property type="entry name" value="Creatinase/methionine aminopeptidase superfamily"/>
    <property type="match status" value="1"/>
</dbReference>